<sequence>MDTENVYDSLPVISSFSTAPFDILEEIFLACPTPLDELDGSLKLKTYFGSFTEPLPAWALSGVCQHWRDSALSIPALWSTVFVYGKTMGSGRRREGNLAFLSLLLDRSKNLPLTIHIDCDGSNEDVLNMLSPHISRARVLYFNLGENPESGLRHLLSGSTHFPFLRSLSALNHTYPEQQFSPISPAFHHAPLLERLYTKSYLYDAQWMHNIGIPWSQIRHFKSSRVKDIVDFFKSLLRMPNLIRLDIDNIVSFRLPSEPVPYTRLEHLTYIKLQYATSGGIWHHLPHLELPALTEIDLRGIPSLAPLWGLLERSNCASQICALTLRGTDSNDVKEEALKKIILMTPNLLSLNLLTTYGSLQEGQGLSLIRLFTSNPDAGHDGLPTRIILPKLTTLHIEQGNHIRPSEMKDFIDALVAREVLPAVKRASFCTRAWGTTVYEISGVQEVKETHYPK</sequence>
<dbReference type="EMBL" id="JASBNA010000004">
    <property type="protein sequence ID" value="KAK7692670.1"/>
    <property type="molecule type" value="Genomic_DNA"/>
</dbReference>
<organism evidence="1 2">
    <name type="scientific">Cerrena zonata</name>
    <dbReference type="NCBI Taxonomy" id="2478898"/>
    <lineage>
        <taxon>Eukaryota</taxon>
        <taxon>Fungi</taxon>
        <taxon>Dikarya</taxon>
        <taxon>Basidiomycota</taxon>
        <taxon>Agaricomycotina</taxon>
        <taxon>Agaricomycetes</taxon>
        <taxon>Polyporales</taxon>
        <taxon>Cerrenaceae</taxon>
        <taxon>Cerrena</taxon>
    </lineage>
</organism>
<comment type="caution">
    <text evidence="1">The sequence shown here is derived from an EMBL/GenBank/DDBJ whole genome shotgun (WGS) entry which is preliminary data.</text>
</comment>
<evidence type="ECO:0008006" key="3">
    <source>
        <dbReference type="Google" id="ProtNLM"/>
    </source>
</evidence>
<dbReference type="InterPro" id="IPR032675">
    <property type="entry name" value="LRR_dom_sf"/>
</dbReference>
<accession>A0AAW0GHB7</accession>
<dbReference type="SUPFAM" id="SSF52047">
    <property type="entry name" value="RNI-like"/>
    <property type="match status" value="1"/>
</dbReference>
<dbReference type="Gene3D" id="3.80.10.10">
    <property type="entry name" value="Ribonuclease Inhibitor"/>
    <property type="match status" value="1"/>
</dbReference>
<gene>
    <name evidence="1" type="ORF">QCA50_004303</name>
</gene>
<reference evidence="1 2" key="1">
    <citation type="submission" date="2022-09" db="EMBL/GenBank/DDBJ databases">
        <authorList>
            <person name="Palmer J.M."/>
        </authorList>
    </citation>
    <scope>NUCLEOTIDE SEQUENCE [LARGE SCALE GENOMIC DNA]</scope>
    <source>
        <strain evidence="1 2">DSM 7382</strain>
    </source>
</reference>
<keyword evidence="2" id="KW-1185">Reference proteome</keyword>
<dbReference type="Proteomes" id="UP001385951">
    <property type="component" value="Unassembled WGS sequence"/>
</dbReference>
<protein>
    <recommendedName>
        <fullName evidence="3">F-box domain-containing protein</fullName>
    </recommendedName>
</protein>
<name>A0AAW0GHB7_9APHY</name>
<dbReference type="AlphaFoldDB" id="A0AAW0GHB7"/>
<evidence type="ECO:0000313" key="2">
    <source>
        <dbReference type="Proteomes" id="UP001385951"/>
    </source>
</evidence>
<proteinExistence type="predicted"/>
<evidence type="ECO:0000313" key="1">
    <source>
        <dbReference type="EMBL" id="KAK7692670.1"/>
    </source>
</evidence>